<keyword evidence="3" id="KW-1185">Reference proteome</keyword>
<keyword evidence="1" id="KW-0812">Transmembrane</keyword>
<gene>
    <name evidence="2" type="ORF">QJ036_06605</name>
</gene>
<sequence length="174" mass="20385">MVIHNFYMVILYTLCGYSLLCLCVKLLLDRNREKKAEKKKKIICDFFLFRSKKEPAEASLIMRLAQDDFLFAYICECYIKLSSQYTLHKQQKMSKYMQSLMEYKIDSLVKEDVQTRCLILKYLCQMGIHSDTINQFIYKCSQQSKLEQAWVKAIGLSENKVSEEVPVKAVCKVG</sequence>
<dbReference type="RefSeq" id="WP_216402210.1">
    <property type="nucleotide sequence ID" value="NZ_JASGBQ010000008.1"/>
</dbReference>
<protein>
    <submittedName>
        <fullName evidence="2">Uncharacterized protein</fullName>
    </submittedName>
</protein>
<keyword evidence="1" id="KW-0472">Membrane</keyword>
<evidence type="ECO:0000313" key="3">
    <source>
        <dbReference type="Proteomes" id="UP001300383"/>
    </source>
</evidence>
<proteinExistence type="predicted"/>
<keyword evidence="1" id="KW-1133">Transmembrane helix</keyword>
<evidence type="ECO:0000256" key="1">
    <source>
        <dbReference type="SAM" id="Phobius"/>
    </source>
</evidence>
<comment type="caution">
    <text evidence="2">The sequence shown here is derived from an EMBL/GenBank/DDBJ whole genome shotgun (WGS) entry which is preliminary data.</text>
</comment>
<name>A0AAP4B9V2_9FIRM</name>
<reference evidence="2 3" key="1">
    <citation type="submission" date="2023-05" db="EMBL/GenBank/DDBJ databases">
        <title>[ruminococcus] sp. nov., isolated from a pig farm feces dump.</title>
        <authorList>
            <person name="Chang Y.-H."/>
        </authorList>
    </citation>
    <scope>NUCLEOTIDE SEQUENCE [LARGE SCALE GENOMIC DNA]</scope>
    <source>
        <strain evidence="2 3">YH-rum2234</strain>
    </source>
</reference>
<dbReference type="EMBL" id="JASGBQ010000008">
    <property type="protein sequence ID" value="MDI9242150.1"/>
    <property type="molecule type" value="Genomic_DNA"/>
</dbReference>
<accession>A0AAP4B9V2</accession>
<dbReference type="Proteomes" id="UP001300383">
    <property type="component" value="Unassembled WGS sequence"/>
</dbReference>
<dbReference type="AlphaFoldDB" id="A0AAP4B9V2"/>
<organism evidence="2 3">
    <name type="scientific">Fusibacillus kribbianus</name>
    <dbReference type="NCBI Taxonomy" id="3044208"/>
    <lineage>
        <taxon>Bacteria</taxon>
        <taxon>Bacillati</taxon>
        <taxon>Bacillota</taxon>
        <taxon>Clostridia</taxon>
        <taxon>Lachnospirales</taxon>
        <taxon>Lachnospiraceae</taxon>
        <taxon>Fusibacillus</taxon>
    </lineage>
</organism>
<evidence type="ECO:0000313" key="2">
    <source>
        <dbReference type="EMBL" id="MDI9242150.1"/>
    </source>
</evidence>
<feature type="transmembrane region" description="Helical" evidence="1">
    <location>
        <begin position="6"/>
        <end position="28"/>
    </location>
</feature>